<dbReference type="Gene3D" id="1.20.900.10">
    <property type="entry name" value="Dbl homology (DH) domain"/>
    <property type="match status" value="1"/>
</dbReference>
<evidence type="ECO:0008006" key="7">
    <source>
        <dbReference type="Google" id="ProtNLM"/>
    </source>
</evidence>
<dbReference type="SUPFAM" id="SSF50729">
    <property type="entry name" value="PH domain-like"/>
    <property type="match status" value="1"/>
</dbReference>
<comment type="caution">
    <text evidence="5">The sequence shown here is derived from an EMBL/GenBank/DDBJ whole genome shotgun (WGS) entry which is preliminary data.</text>
</comment>
<reference evidence="5 6" key="1">
    <citation type="journal article" date="2024" name="Insects">
        <title>An Improved Chromosome-Level Genome Assembly of the Firefly Pyrocoelia pectoralis.</title>
        <authorList>
            <person name="Fu X."/>
            <person name="Meyer-Rochow V.B."/>
            <person name="Ballantyne L."/>
            <person name="Zhu X."/>
        </authorList>
    </citation>
    <scope>NUCLEOTIDE SEQUENCE [LARGE SCALE GENOMIC DNA]</scope>
    <source>
        <strain evidence="5">XCY_ONT2</strain>
    </source>
</reference>
<evidence type="ECO:0000313" key="5">
    <source>
        <dbReference type="EMBL" id="KAK5640520.1"/>
    </source>
</evidence>
<dbReference type="Proteomes" id="UP001329430">
    <property type="component" value="Chromosome 8"/>
</dbReference>
<dbReference type="CDD" id="cd13243">
    <property type="entry name" value="PH_PLEKHG1_G2_G3"/>
    <property type="match status" value="1"/>
</dbReference>
<organism evidence="5 6">
    <name type="scientific">Pyrocoelia pectoralis</name>
    <dbReference type="NCBI Taxonomy" id="417401"/>
    <lineage>
        <taxon>Eukaryota</taxon>
        <taxon>Metazoa</taxon>
        <taxon>Ecdysozoa</taxon>
        <taxon>Arthropoda</taxon>
        <taxon>Hexapoda</taxon>
        <taxon>Insecta</taxon>
        <taxon>Pterygota</taxon>
        <taxon>Neoptera</taxon>
        <taxon>Endopterygota</taxon>
        <taxon>Coleoptera</taxon>
        <taxon>Polyphaga</taxon>
        <taxon>Elateriformia</taxon>
        <taxon>Elateroidea</taxon>
        <taxon>Lampyridae</taxon>
        <taxon>Lampyrinae</taxon>
        <taxon>Pyrocoelia</taxon>
    </lineage>
</organism>
<protein>
    <recommendedName>
        <fullName evidence="7">Pleckstrin homology domain-containing family G member 1</fullName>
    </recommendedName>
</protein>
<proteinExistence type="predicted"/>
<evidence type="ECO:0000256" key="1">
    <source>
        <dbReference type="ARBA" id="ARBA00022553"/>
    </source>
</evidence>
<dbReference type="SMART" id="SM00325">
    <property type="entry name" value="RhoGEF"/>
    <property type="match status" value="1"/>
</dbReference>
<dbReference type="SMART" id="SM00233">
    <property type="entry name" value="PH"/>
    <property type="match status" value="1"/>
</dbReference>
<dbReference type="GO" id="GO:0031267">
    <property type="term" value="F:small GTPase binding"/>
    <property type="evidence" value="ECO:0007669"/>
    <property type="project" value="TreeGrafter"/>
</dbReference>
<feature type="compositionally biased region" description="Basic and acidic residues" evidence="2">
    <location>
        <begin position="764"/>
        <end position="775"/>
    </location>
</feature>
<dbReference type="InterPro" id="IPR011993">
    <property type="entry name" value="PH-like_dom_sf"/>
</dbReference>
<dbReference type="GO" id="GO:0005085">
    <property type="term" value="F:guanyl-nucleotide exchange factor activity"/>
    <property type="evidence" value="ECO:0007669"/>
    <property type="project" value="InterPro"/>
</dbReference>
<feature type="domain" description="PH" evidence="3">
    <location>
        <begin position="482"/>
        <end position="582"/>
    </location>
</feature>
<evidence type="ECO:0000256" key="2">
    <source>
        <dbReference type="SAM" id="MobiDB-lite"/>
    </source>
</evidence>
<dbReference type="InterPro" id="IPR000219">
    <property type="entry name" value="DH_dom"/>
</dbReference>
<feature type="region of interest" description="Disordered" evidence="2">
    <location>
        <begin position="957"/>
        <end position="981"/>
    </location>
</feature>
<dbReference type="Gene3D" id="2.30.29.30">
    <property type="entry name" value="Pleckstrin-homology domain (PH domain)/Phosphotyrosine-binding domain (PTB)"/>
    <property type="match status" value="1"/>
</dbReference>
<keyword evidence="1" id="KW-0597">Phosphoprotein</keyword>
<dbReference type="Pfam" id="PF00621">
    <property type="entry name" value="RhoGEF"/>
    <property type="match status" value="1"/>
</dbReference>
<dbReference type="Pfam" id="PF22697">
    <property type="entry name" value="SOS1_NGEF_PH"/>
    <property type="match status" value="1"/>
</dbReference>
<dbReference type="InterPro" id="IPR001849">
    <property type="entry name" value="PH_domain"/>
</dbReference>
<dbReference type="EMBL" id="JAVRBK010000008">
    <property type="protein sequence ID" value="KAK5640520.1"/>
    <property type="molecule type" value="Genomic_DNA"/>
</dbReference>
<feature type="compositionally biased region" description="Low complexity" evidence="2">
    <location>
        <begin position="210"/>
        <end position="247"/>
    </location>
</feature>
<keyword evidence="6" id="KW-1185">Reference proteome</keyword>
<accession>A0AAN7ZAW6</accession>
<dbReference type="CDD" id="cd00160">
    <property type="entry name" value="RhoGEF"/>
    <property type="match status" value="1"/>
</dbReference>
<feature type="region of interest" description="Disordered" evidence="2">
    <location>
        <begin position="746"/>
        <end position="775"/>
    </location>
</feature>
<feature type="region of interest" description="Disordered" evidence="2">
    <location>
        <begin position="792"/>
        <end position="823"/>
    </location>
</feature>
<dbReference type="InterPro" id="IPR035899">
    <property type="entry name" value="DBL_dom_sf"/>
</dbReference>
<feature type="domain" description="DH" evidence="4">
    <location>
        <begin position="281"/>
        <end position="458"/>
    </location>
</feature>
<dbReference type="SUPFAM" id="SSF48065">
    <property type="entry name" value="DBL homology domain (DH-domain)"/>
    <property type="match status" value="1"/>
</dbReference>
<gene>
    <name evidence="5" type="ORF">RI129_011331</name>
</gene>
<dbReference type="PANTHER" id="PTHR45924:SF2">
    <property type="entry name" value="FI17866P1"/>
    <property type="match status" value="1"/>
</dbReference>
<evidence type="ECO:0000259" key="4">
    <source>
        <dbReference type="PROSITE" id="PS50010"/>
    </source>
</evidence>
<evidence type="ECO:0000259" key="3">
    <source>
        <dbReference type="PROSITE" id="PS50003"/>
    </source>
</evidence>
<evidence type="ECO:0000313" key="6">
    <source>
        <dbReference type="Proteomes" id="UP001329430"/>
    </source>
</evidence>
<dbReference type="InterPro" id="IPR043324">
    <property type="entry name" value="PH_PLEKHG1_G2_G3"/>
</dbReference>
<name>A0AAN7ZAW6_9COLE</name>
<dbReference type="AlphaFoldDB" id="A0AAN7ZAW6"/>
<feature type="region of interest" description="Disordered" evidence="2">
    <location>
        <begin position="179"/>
        <end position="278"/>
    </location>
</feature>
<dbReference type="PROSITE" id="PS50010">
    <property type="entry name" value="DH_2"/>
    <property type="match status" value="1"/>
</dbReference>
<dbReference type="PROSITE" id="PS50003">
    <property type="entry name" value="PH_DOMAIN"/>
    <property type="match status" value="1"/>
</dbReference>
<dbReference type="InterPro" id="IPR055251">
    <property type="entry name" value="SOS1_NGEF_PH"/>
</dbReference>
<sequence>MSETVSIDDTWEEFFGSSTDLMPSIMGAIDAIWEGSKVSDSEEGPGTPRRTVQANNFANLSHNVQKILANVPDEELNKNFSSEESLKKLNRTYSRTRISPEKSSHEDIFSTNVQKMLSNLPDVELIAKPKSLRSSKSFCTSRQSFLHRGGDVQDLTASSSVSDNLSAIDVSEMDESVPKPLGSYLHTSPSGIASRTPVGRKNLKLLQVPSESGTNSTTSSEVSRPVSLTSLGSCSSSSSGGHHQQSSAYLASAESLDSDPEPTGSQGSADSGIAEQPTMSPEQCVLQEVMDTETVYVSDLREVIEGYLDPWRTDPDCLLRPYLQDLFSNLEEIYLFNRSFLDELQKANCDPTLTANTFLHKDAGFSVYTHYCTNYPRTMTVLTELTGDERMAPLFRERQLALRHALPLGSYLLKPVQRILKYHLLLQRLSKQCDHPHKSTVDLALATMTGVASYINTMKRKHEHAVRVQEIQSQLYGWNGPDLTALGELIAEGTFRVGGARGRRHIFLFDKVLLIAKSKHEGYLAYKSHIMCSNLMLVEQVRGEPLSFHILPFDNPRQQCTLRARSPQHKREWTLQLKRVILENYSAVIPSHARQLVMQLGQNVPEISEDTSPLKQHSTPQYLERRSRVRKTRDFSSRRAASSDRSFVSLTNWRRKSEPGFINQYTSKTLPKRITKIKKAKDYTTAKFYTDLSDCESQCDLSQDKCEDIQESSLECENESEISNTLEKVVSDLLMQNEEFQKLMTRQRRNVRDSEPGPCLWTKTSDELPSKADSLPRDFQLNDQLDCKIENADDEVLQNSKPNIETEDLQESDLSSQLNDSEHPDHRIYRKSAIRFSLVQRFRAIISEEQKRTGTKLNVLSKRSENIGARIAHPDYADPQKLFRSSQSFSQSDLTDDLMGHCENLDLTINETEVLSYGEKVKKEFEANSSQENLINSSQNSDSYYERLLEKNLNEADVQQPKIKRPSKAPPPIPTKPTRLLNNTNNLLDNSKENNETVSSEHNFHTGRRKILVSKGVYNVSHENDPPKENSSNMQTVNTKGWVKTIVGRFE</sequence>
<dbReference type="PANTHER" id="PTHR45924">
    <property type="entry name" value="FI17866P1"/>
    <property type="match status" value="1"/>
</dbReference>